<comment type="subcellular location">
    <subcellularLocation>
        <location evidence="1">Nucleus</location>
    </subcellularLocation>
</comment>
<dbReference type="InterPro" id="IPR003107">
    <property type="entry name" value="HAT"/>
</dbReference>
<dbReference type="InParanoid" id="D8M0N9"/>
<dbReference type="AlphaFoldDB" id="D8M0N9"/>
<evidence type="ECO:0000313" key="5">
    <source>
        <dbReference type="EMBL" id="CBK21628.2"/>
    </source>
</evidence>
<dbReference type="SMART" id="SM00386">
    <property type="entry name" value="HAT"/>
    <property type="match status" value="7"/>
</dbReference>
<evidence type="ECO:0000259" key="4">
    <source>
        <dbReference type="Pfam" id="PF05843"/>
    </source>
</evidence>
<organism evidence="5">
    <name type="scientific">Blastocystis hominis</name>
    <dbReference type="NCBI Taxonomy" id="12968"/>
    <lineage>
        <taxon>Eukaryota</taxon>
        <taxon>Sar</taxon>
        <taxon>Stramenopiles</taxon>
        <taxon>Bigyra</taxon>
        <taxon>Opalozoa</taxon>
        <taxon>Opalinata</taxon>
        <taxon>Blastocystidae</taxon>
        <taxon>Blastocystis</taxon>
    </lineage>
</organism>
<name>D8M0N9_BLAHO</name>
<gene>
    <name evidence="5" type="ORF">GSBLH_T00007036001</name>
</gene>
<proteinExistence type="predicted"/>
<dbReference type="RefSeq" id="XP_012895676.1">
    <property type="nucleotide sequence ID" value="XM_013040222.1"/>
</dbReference>
<accession>D8M0N9</accession>
<dbReference type="GO" id="GO:0005634">
    <property type="term" value="C:nucleus"/>
    <property type="evidence" value="ECO:0007669"/>
    <property type="project" value="UniProtKB-SubCell"/>
</dbReference>
<keyword evidence="3" id="KW-0539">Nucleus</keyword>
<keyword evidence="2" id="KW-0677">Repeat</keyword>
<evidence type="ECO:0000256" key="2">
    <source>
        <dbReference type="ARBA" id="ARBA00022737"/>
    </source>
</evidence>
<dbReference type="PANTHER" id="PTHR19980">
    <property type="entry name" value="RNA CLEAVAGE STIMULATION FACTOR"/>
    <property type="match status" value="1"/>
</dbReference>
<protein>
    <recommendedName>
        <fullName evidence="4">Suppressor of forked domain-containing protein</fullName>
    </recommendedName>
</protein>
<evidence type="ECO:0000313" key="6">
    <source>
        <dbReference type="Proteomes" id="UP000008312"/>
    </source>
</evidence>
<dbReference type="EMBL" id="FN668643">
    <property type="protein sequence ID" value="CBK21628.2"/>
    <property type="molecule type" value="Genomic_DNA"/>
</dbReference>
<dbReference type="InterPro" id="IPR045243">
    <property type="entry name" value="Rna14-like"/>
</dbReference>
<feature type="domain" description="Suppressor of forked" evidence="4">
    <location>
        <begin position="9"/>
        <end position="455"/>
    </location>
</feature>
<evidence type="ECO:0000256" key="1">
    <source>
        <dbReference type="ARBA" id="ARBA00004123"/>
    </source>
</evidence>
<dbReference type="OMA" id="WKLYIEV"/>
<evidence type="ECO:0000256" key="3">
    <source>
        <dbReference type="ARBA" id="ARBA00023242"/>
    </source>
</evidence>
<dbReference type="GO" id="GO:0031124">
    <property type="term" value="P:mRNA 3'-end processing"/>
    <property type="evidence" value="ECO:0007669"/>
    <property type="project" value="InterPro"/>
</dbReference>
<dbReference type="InterPro" id="IPR011990">
    <property type="entry name" value="TPR-like_helical_dom_sf"/>
</dbReference>
<dbReference type="GeneID" id="24923160"/>
<sequence>MVLDVLCQTLRRLLPYCVNIDIWEFYCKYFEDTLMKGKIGKEFREAFEEVEKVYQYAVDTVGFFIDSDSLWWDYREFLKKYLRDTSDRSQRNNPNARLRRFFQKAVVIPFHNCDSIWKEYTLFEEHSVETHDPAQKRSIASKQRSVVEDKHKLAEDVYKERSEVCQLITWNLLPMRVLTPEAIKQVDYWNRYIEWARRSVRSLAFEASNPMHLSPERLYHFMHMSYLRWLSCCYFCPDVWISFAKFEAQFSWERAKAVLDKAVAAIPHSLLLRTAYCDFLEEHHHIDDARSLYEKTLREFQEPVLWILFMQFERRQRGADAARSVFLKGRSALCHPSLYLAAADLERNANRDPKQGLAILRAGMTHFQRDVQYIVGFAEYLQKIGDASNAFALLQQSLERVDEAGKAVLWDKIILLQAQFALDSDINRVLDLEKQFRLQVPSKTNAGILLDVGRYMLWGGELVSLEDRELLKRRFPDEPKQEEQPFKLFEMDQSLLSSGERRSGAGYDSHVPLWIIKFVSKLPPDGMKSARGDTVDNVMGRLLGWNIPKVEDILI</sequence>
<dbReference type="PANTHER" id="PTHR19980:SF0">
    <property type="entry name" value="CLEAVAGE STIMULATION FACTOR SUBUNIT 3"/>
    <property type="match status" value="1"/>
</dbReference>
<dbReference type="Pfam" id="PF05843">
    <property type="entry name" value="Suf"/>
    <property type="match status" value="1"/>
</dbReference>
<dbReference type="GO" id="GO:0003729">
    <property type="term" value="F:mRNA binding"/>
    <property type="evidence" value="ECO:0007669"/>
    <property type="project" value="TreeGrafter"/>
</dbReference>
<dbReference type="InterPro" id="IPR008847">
    <property type="entry name" value="Suf"/>
</dbReference>
<dbReference type="Gene3D" id="1.25.40.10">
    <property type="entry name" value="Tetratricopeptide repeat domain"/>
    <property type="match status" value="1"/>
</dbReference>
<dbReference type="OrthoDB" id="26282at2759"/>
<keyword evidence="6" id="KW-1185">Reference proteome</keyword>
<reference evidence="5" key="1">
    <citation type="submission" date="2010-02" db="EMBL/GenBank/DDBJ databases">
        <title>Sequencing and annotation of the Blastocystis hominis genome.</title>
        <authorList>
            <person name="Wincker P."/>
        </authorList>
    </citation>
    <scope>NUCLEOTIDE SEQUENCE</scope>
    <source>
        <strain evidence="5">Singapore isolate B</strain>
    </source>
</reference>
<dbReference type="SUPFAM" id="SSF48452">
    <property type="entry name" value="TPR-like"/>
    <property type="match status" value="1"/>
</dbReference>
<dbReference type="Proteomes" id="UP000008312">
    <property type="component" value="Unassembled WGS sequence"/>
</dbReference>